<dbReference type="Pfam" id="PF07377">
    <property type="entry name" value="DUF1493"/>
    <property type="match status" value="1"/>
</dbReference>
<evidence type="ECO:0000313" key="1">
    <source>
        <dbReference type="EMBL" id="SEQ45295.1"/>
    </source>
</evidence>
<dbReference type="InterPro" id="IPR036736">
    <property type="entry name" value="ACP-like_sf"/>
</dbReference>
<dbReference type="AlphaFoldDB" id="A0A1H9G551"/>
<dbReference type="OrthoDB" id="6476622at2"/>
<proteinExistence type="predicted"/>
<evidence type="ECO:0000313" key="2">
    <source>
        <dbReference type="Proteomes" id="UP000242515"/>
    </source>
</evidence>
<organism evidence="1 2">
    <name type="scientific">Rosenbergiella nectarea</name>
    <dbReference type="NCBI Taxonomy" id="988801"/>
    <lineage>
        <taxon>Bacteria</taxon>
        <taxon>Pseudomonadati</taxon>
        <taxon>Pseudomonadota</taxon>
        <taxon>Gammaproteobacteria</taxon>
        <taxon>Enterobacterales</taxon>
        <taxon>Erwiniaceae</taxon>
        <taxon>Rosenbergiella</taxon>
    </lineage>
</organism>
<keyword evidence="2" id="KW-1185">Reference proteome</keyword>
<dbReference type="RefSeq" id="WP_092673673.1">
    <property type="nucleotide sequence ID" value="NZ_FOGC01000003.1"/>
</dbReference>
<dbReference type="EMBL" id="FOGC01000003">
    <property type="protein sequence ID" value="SEQ45295.1"/>
    <property type="molecule type" value="Genomic_DNA"/>
</dbReference>
<dbReference type="Proteomes" id="UP000242515">
    <property type="component" value="Unassembled WGS sequence"/>
</dbReference>
<dbReference type="InterPro" id="IPR010862">
    <property type="entry name" value="DUF1493"/>
</dbReference>
<sequence length="97" mass="11389">MVNTIEKRIYELIDSWNGITWPALKVQPLTDETSLNHSMNMDPIEAAELLLEIFEEFNLNVDDLNFQAYFAKHRKNEKSLTINMLIESARAGRWLYD</sequence>
<gene>
    <name evidence="1" type="ORF">SAMN05216522_10380</name>
</gene>
<dbReference type="Gene3D" id="1.10.1200.10">
    <property type="entry name" value="ACP-like"/>
    <property type="match status" value="1"/>
</dbReference>
<protein>
    <recommendedName>
        <fullName evidence="3">Acyl carrier protein</fullName>
    </recommendedName>
</protein>
<name>A0A1H9G551_9GAMM</name>
<evidence type="ECO:0008006" key="3">
    <source>
        <dbReference type="Google" id="ProtNLM"/>
    </source>
</evidence>
<accession>A0A1H9G551</accession>
<reference evidence="2" key="1">
    <citation type="submission" date="2016-10" db="EMBL/GenBank/DDBJ databases">
        <authorList>
            <person name="Varghese N."/>
            <person name="Submissions S."/>
        </authorList>
    </citation>
    <scope>NUCLEOTIDE SEQUENCE [LARGE SCALE GENOMIC DNA]</scope>
    <source>
        <strain evidence="2">8N4</strain>
    </source>
</reference>